<dbReference type="GO" id="GO:0003735">
    <property type="term" value="F:structural constituent of ribosome"/>
    <property type="evidence" value="ECO:0007669"/>
    <property type="project" value="InterPro"/>
</dbReference>
<evidence type="ECO:0000256" key="2">
    <source>
        <dbReference type="ARBA" id="ARBA00023274"/>
    </source>
</evidence>
<dbReference type="PANTHER" id="PTHR33280:SF1">
    <property type="entry name" value="LARGE RIBOSOMAL SUBUNIT PROTEIN BL31C"/>
    <property type="match status" value="1"/>
</dbReference>
<evidence type="ECO:0000256" key="1">
    <source>
        <dbReference type="ARBA" id="ARBA00022980"/>
    </source>
</evidence>
<sequence>MKSDTHPDYHEVVFRDQAAGYAFLTRSTATSDTTIEWDDGNTYPVVDVEISSESHPFYTGKARVVDSEGQIAKFRRRYEETARGTTPDNVLHSAPDSEPTPEDVVLASGRDLNEENLQWARERIAAEGRAALDRQLP</sequence>
<keyword evidence="2 3" id="KW-0687">Ribonucleoprotein</keyword>
<gene>
    <name evidence="3" type="primary">rpmE2</name>
    <name evidence="4" type="ORF">D8771_05615</name>
</gene>
<dbReference type="PANTHER" id="PTHR33280">
    <property type="entry name" value="50S RIBOSOMAL PROTEIN L31, CHLOROPLASTIC"/>
    <property type="match status" value="1"/>
</dbReference>
<dbReference type="AlphaFoldDB" id="A0A6C1CAS3"/>
<comment type="similarity">
    <text evidence="3">Belongs to the bacterial ribosomal protein bL31 family. Type B subfamily.</text>
</comment>
<evidence type="ECO:0000256" key="3">
    <source>
        <dbReference type="HAMAP-Rule" id="MF_00502"/>
    </source>
</evidence>
<dbReference type="EMBL" id="RCIY01000040">
    <property type="protein sequence ID" value="TGG85911.1"/>
    <property type="molecule type" value="Genomic_DNA"/>
</dbReference>
<dbReference type="NCBIfam" id="NF002462">
    <property type="entry name" value="PRK01678.1"/>
    <property type="match status" value="1"/>
</dbReference>
<comment type="subunit">
    <text evidence="3">Part of the 50S ribosomal subunit.</text>
</comment>
<dbReference type="Proteomes" id="UP000298111">
    <property type="component" value="Unassembled WGS sequence"/>
</dbReference>
<dbReference type="Gene3D" id="4.10.830.30">
    <property type="entry name" value="Ribosomal protein L31"/>
    <property type="match status" value="1"/>
</dbReference>
<comment type="caution">
    <text evidence="4">The sequence shown here is derived from an EMBL/GenBank/DDBJ whole genome shotgun (WGS) entry which is preliminary data.</text>
</comment>
<evidence type="ECO:0000313" key="5">
    <source>
        <dbReference type="Proteomes" id="UP000298111"/>
    </source>
</evidence>
<accession>A0A6C1CAS3</accession>
<name>A0A6C1CAS3_9ACTN</name>
<protein>
    <recommendedName>
        <fullName evidence="3">Large ribosomal subunit protein bL31B</fullName>
    </recommendedName>
</protein>
<dbReference type="InterPro" id="IPR027493">
    <property type="entry name" value="Ribosomal_bL31_B"/>
</dbReference>
<dbReference type="GO" id="GO:0005840">
    <property type="term" value="C:ribosome"/>
    <property type="evidence" value="ECO:0007669"/>
    <property type="project" value="UniProtKB-KW"/>
</dbReference>
<proteinExistence type="inferred from homology"/>
<dbReference type="GO" id="GO:1990904">
    <property type="term" value="C:ribonucleoprotein complex"/>
    <property type="evidence" value="ECO:0007669"/>
    <property type="project" value="UniProtKB-KW"/>
</dbReference>
<reference evidence="4 5" key="1">
    <citation type="submission" date="2018-10" db="EMBL/GenBank/DDBJ databases">
        <title>Isolation of pseudouridimycin from Streptomyces albus DSM 40763.</title>
        <authorList>
            <person name="Rosenqvist P."/>
            <person name="Metsae-Ketelae M."/>
            <person name="Virta P."/>
        </authorList>
    </citation>
    <scope>NUCLEOTIDE SEQUENCE [LARGE SCALE GENOMIC DNA]</scope>
    <source>
        <strain evidence="4 5">DSM 40763</strain>
    </source>
</reference>
<dbReference type="SUPFAM" id="SSF143800">
    <property type="entry name" value="L28p-like"/>
    <property type="match status" value="1"/>
</dbReference>
<dbReference type="InterPro" id="IPR034704">
    <property type="entry name" value="Ribosomal_bL28/bL31-like_sf"/>
</dbReference>
<evidence type="ECO:0000313" key="4">
    <source>
        <dbReference type="EMBL" id="TGG85911.1"/>
    </source>
</evidence>
<dbReference type="HAMAP" id="MF_00502">
    <property type="entry name" value="Ribosomal_bL31_2"/>
    <property type="match status" value="1"/>
</dbReference>
<dbReference type="NCBIfam" id="TIGR00105">
    <property type="entry name" value="L31"/>
    <property type="match status" value="1"/>
</dbReference>
<dbReference type="InterPro" id="IPR002150">
    <property type="entry name" value="Ribosomal_bL31"/>
</dbReference>
<organism evidence="4 5">
    <name type="scientific">Streptomyces albus</name>
    <dbReference type="NCBI Taxonomy" id="1888"/>
    <lineage>
        <taxon>Bacteria</taxon>
        <taxon>Bacillati</taxon>
        <taxon>Actinomycetota</taxon>
        <taxon>Actinomycetes</taxon>
        <taxon>Kitasatosporales</taxon>
        <taxon>Streptomycetaceae</taxon>
        <taxon>Streptomyces</taxon>
    </lineage>
</organism>
<dbReference type="InterPro" id="IPR042105">
    <property type="entry name" value="Ribosomal_bL31_sf"/>
</dbReference>
<dbReference type="Pfam" id="PF01197">
    <property type="entry name" value="Ribosomal_L31"/>
    <property type="match status" value="1"/>
</dbReference>
<dbReference type="PROSITE" id="PS01143">
    <property type="entry name" value="RIBOSOMAL_L31"/>
    <property type="match status" value="1"/>
</dbReference>
<dbReference type="GO" id="GO:0006412">
    <property type="term" value="P:translation"/>
    <property type="evidence" value="ECO:0007669"/>
    <property type="project" value="UniProtKB-UniRule"/>
</dbReference>
<dbReference type="PRINTS" id="PR01249">
    <property type="entry name" value="RIBOSOMALL31"/>
</dbReference>
<keyword evidence="1 3" id="KW-0689">Ribosomal protein</keyword>